<keyword evidence="3" id="KW-1185">Reference proteome</keyword>
<evidence type="ECO:0000256" key="1">
    <source>
        <dbReference type="SAM" id="SignalP"/>
    </source>
</evidence>
<proteinExistence type="predicted"/>
<dbReference type="EMBL" id="CP098502">
    <property type="protein sequence ID" value="UTI65067.1"/>
    <property type="molecule type" value="Genomic_DNA"/>
</dbReference>
<name>A0ABY5DWL1_9ACTN</name>
<evidence type="ECO:0000313" key="2">
    <source>
        <dbReference type="EMBL" id="UTI65067.1"/>
    </source>
</evidence>
<dbReference type="RefSeq" id="WP_254571757.1">
    <property type="nucleotide sequence ID" value="NZ_CP098502.1"/>
</dbReference>
<gene>
    <name evidence="2" type="ORF">NBH00_02390</name>
</gene>
<evidence type="ECO:0000313" key="3">
    <source>
        <dbReference type="Proteomes" id="UP001056035"/>
    </source>
</evidence>
<organism evidence="2 3">
    <name type="scientific">Paraconexibacter antarcticus</name>
    <dbReference type="NCBI Taxonomy" id="2949664"/>
    <lineage>
        <taxon>Bacteria</taxon>
        <taxon>Bacillati</taxon>
        <taxon>Actinomycetota</taxon>
        <taxon>Thermoleophilia</taxon>
        <taxon>Solirubrobacterales</taxon>
        <taxon>Paraconexibacteraceae</taxon>
        <taxon>Paraconexibacter</taxon>
    </lineage>
</organism>
<feature type="signal peptide" evidence="1">
    <location>
        <begin position="1"/>
        <end position="30"/>
    </location>
</feature>
<protein>
    <submittedName>
        <fullName evidence="2">Uncharacterized protein</fullName>
    </submittedName>
</protein>
<keyword evidence="1" id="KW-0732">Signal</keyword>
<dbReference type="Proteomes" id="UP001056035">
    <property type="component" value="Chromosome"/>
</dbReference>
<accession>A0ABY5DWL1</accession>
<reference evidence="2 3" key="1">
    <citation type="submission" date="2022-06" db="EMBL/GenBank/DDBJ databases">
        <title>Paraconexibacter antarcticus.</title>
        <authorList>
            <person name="Kim C.S."/>
        </authorList>
    </citation>
    <scope>NUCLEOTIDE SEQUENCE [LARGE SCALE GENOMIC DNA]</scope>
    <source>
        <strain evidence="2 3">02-257</strain>
    </source>
</reference>
<feature type="chain" id="PRO_5045779033" evidence="1">
    <location>
        <begin position="31"/>
        <end position="494"/>
    </location>
</feature>
<sequence>MSFLSKRTGAPLAVLAAAAVPLLAPAASNAAIAGALAPNSTLAPDLVSATVTANTASGSTVKFCFDKTLGSIPAANAFSINTYKNVASGGNTAAVNGTQCVDVKFNGVADTTTFTTGTVAGGSVVNASTGTRNFADSTALIGPSATSNGTRGRTTAPDLTGVTFAGSQVSYTFDEALAAIPDPTQFTLLGANGIQSAQGLPAPAVTTLSADRKTVTVTMNAAPTVVANSVRALYSGVGGTVVSQYDGDPAPLESAALAGGTGGTTLPDPTSATVVGDGSTGQVDVVFDDTVTGTTVGGVPGPVAPGGFSILLSDGRTIPADGATLLGTNTVRLGAIPAGVNFNRGEFIVGVIAAAGAVTGPAGASTPANVPAGGNTGAFATGFTTGPDAVATTFNGATNSAVVTLDQRYATAVPGGFFTIDNTGTANAAPATSLSFGSTAVPGRTTVTAQFTSIAGARALLINAGALATSLASPFGPANTNITQALAPSASTAG</sequence>